<feature type="region of interest" description="Disordered" evidence="3">
    <location>
        <begin position="1182"/>
        <end position="1366"/>
    </location>
</feature>
<dbReference type="Pfam" id="PF23291">
    <property type="entry name" value="KOW4_SPT5"/>
    <property type="match status" value="1"/>
</dbReference>
<evidence type="ECO:0000256" key="1">
    <source>
        <dbReference type="ARBA" id="ARBA00004123"/>
    </source>
</evidence>
<accession>A0A8J5KD43</accession>
<name>A0A8J5KD43_ZINOF</name>
<evidence type="ECO:0000256" key="3">
    <source>
        <dbReference type="SAM" id="MobiDB-lite"/>
    </source>
</evidence>
<dbReference type="InterPro" id="IPR046848">
    <property type="entry name" value="E_motif"/>
</dbReference>
<feature type="region of interest" description="Disordered" evidence="3">
    <location>
        <begin position="1847"/>
        <end position="1876"/>
    </location>
</feature>
<reference evidence="6 7" key="1">
    <citation type="submission" date="2020-08" db="EMBL/GenBank/DDBJ databases">
        <title>Plant Genome Project.</title>
        <authorList>
            <person name="Zhang R.-G."/>
        </authorList>
    </citation>
    <scope>NUCLEOTIDE SEQUENCE [LARGE SCALE GENOMIC DNA]</scope>
    <source>
        <tissue evidence="6">Rhizome</tissue>
    </source>
</reference>
<feature type="compositionally biased region" description="Polar residues" evidence="3">
    <location>
        <begin position="1693"/>
        <end position="1709"/>
    </location>
</feature>
<dbReference type="InterPro" id="IPR005824">
    <property type="entry name" value="KOW"/>
</dbReference>
<dbReference type="CDD" id="cd06081">
    <property type="entry name" value="KOW_Spt5_1"/>
    <property type="match status" value="1"/>
</dbReference>
<dbReference type="GO" id="GO:0006357">
    <property type="term" value="P:regulation of transcription by RNA polymerase II"/>
    <property type="evidence" value="ECO:0007669"/>
    <property type="project" value="InterPro"/>
</dbReference>
<feature type="compositionally biased region" description="Polar residues" evidence="3">
    <location>
        <begin position="1221"/>
        <end position="1242"/>
    </location>
</feature>
<dbReference type="InterPro" id="IPR005100">
    <property type="entry name" value="NGN-domain"/>
</dbReference>
<dbReference type="SMART" id="SM00739">
    <property type="entry name" value="KOW"/>
    <property type="match status" value="3"/>
</dbReference>
<keyword evidence="7" id="KW-1185">Reference proteome</keyword>
<dbReference type="GO" id="GO:0006368">
    <property type="term" value="P:transcription elongation by RNA polymerase II"/>
    <property type="evidence" value="ECO:0007669"/>
    <property type="project" value="TreeGrafter"/>
</dbReference>
<keyword evidence="2" id="KW-0539">Nucleus</keyword>
<feature type="compositionally biased region" description="Polar residues" evidence="3">
    <location>
        <begin position="994"/>
        <end position="1010"/>
    </location>
</feature>
<sequence>MALKRKGKQVAGKAPATVADGSSSGKRKMTASESSNGGSSKRKRKRSGVLQFVDDVAAEADSDYESDGDLEMEEEDEDEVLSCGSGSQMMGFALVLAIHFTDNFKLENEKLGVGKSHHLPFLVKEEELSGDELEELIKERYGPGSEHVIHNDNPIECEDKEVGELGMPIWKVKCMVGREQQMAFCLMQKYVELDFLEAKLHIVSAFALEHVKGHVFFEADKLSDVMEDLSGRHFWTQAKNAVGSGTGEACKGFCNIYPSRINLVPRNEVPNLLTSSSKLSEVSEGAWVRLKSGKYKGDLAKVMAVDDKLKQVTIKLVPRIDLQAIAKKFGGGISLRLAAVPAPRLISSHELEAFRPHIVDKRDRQTGECYEVLDGMMLKDGYLYKKVSIGSLISWGVQPTSSELLMFTEVTKHTDVDLNWFSSIYGTHKQKPVTESSEDKTTNVMENGYNLHDLVLFGRNNFGVIVAFEKDCLKILRGDAEGSEVMSVKSEDIKKSCDDKMFTASDSTGKTIFIKDIVKTSVGPSEGREGIVRHMYRGKLFIQVENELENDGFFCAKSNACQKTNEGKVCYVILGLCIICGFFICVFFHLQVKENLKFSSLGSPTMPQDEENITHGFNRGRRREYDHVFSIGQSLRIREGPLKGYLCRVVGIYRSDVTVKLDSLGKLITVKDTSLAVPRALGVNSSAHTTQELDNFGSQAIISAAGTSGETSRQAEKSSWESMVPSFDRDSWQTFSTPTHTGIADNKKGVEEDPWGSKLGTMIKNDTDEFGNTTDNWDEGQKSDPWASTMHTTKQIACDSSEALDGWGKATNSLTELGADSWSSKVTCADKTEDDWGKSSSSRVHEKSQTCDNSIVTDDLMKSKISISNAGGSWDMEGGKKDNAFSWCSKGKEKLNSEEDTWSKPATSQEKINHSFDNRTTVEDEWETAKFSSSNAGGSWDMEGPKKDNACSLDSKGKESLNYNDAGSQPAKFSISNVGGSWDMEGAKKENGKESLNNNNAWSQPAKSQEKINQICNDKNNVTAGWEMSKLSTNNAGGSWNMEGAKKDSACSWDSKEKGNSDNDCLIQAAKPQRNNESCHDQANDTDGWEKSKHPINYAGGKSNACSWDSKGKVNSEDVWSNPANSQAKVDQICDASAGCWTQSDKSLHEKQKVRSEEDSWGKSVKPQVEVSDVWGSAKAEKVNWDSGNGSQVGGSNKNTNWVQTSTLEIDREKNDEDGEQNNYGKNFNQQRDIDGTTQSNWGRGRGRDGSKGSGGFNEVDNEQTWSSGIEEGRSRGRGHYGQSGNSRDDFHGAHTSAQVHSWRRDNGDSQTTAWKNLQSRGNESIAKDQTSTWANEKSAGKDKWPDGGDGKNDDEPGWNTVKASDTKQISGCINVATTKTEGNWDKARSGEAFDNLRKSSGIPNWDLAESSPKDVSLDKVSNWNNSEDGPDKSNSWDIKGKSKIAGDCWGETNYQERIDDVDNWVSNSRQIKESSTFPSKDQTSSWAALPLAGMAKDSTVQVSSWEKVKDSSSATETRGWDQARSSEHSEHGNWNRGNSFGEETGSDCQKKSGDGGYGFGRGRGRGQNNWDSENNQNNSSMVNPMGQGGYQRSSWGRGRGGNVDAGGDQQRPWKPWNDSDGGRGSGRGRGRGGNDDAGGDNQRQWKPRNDYDGGRGSGWGRGRGRNDAADGDQHKQWNRRCDSDVGWGRGRGQNNDAGGNQQRQWNHMNDSDESRGFGRGRFGSHDNLDGGRHGRGRGRGRGRGNNFGNNNGAGGRGPQAGFFSSGRNNDQRNFGDGSFMGNSGSKWGPDENKGCSTNWSKDQVGNSDISKREEKWGNANEFSSSQFSAWSNQPGQADLKVEGTWENSQDASVAGDEGNGWGKAAGSWRKNEGSGSKGGCVNCFKTHDSHGLFPTTLISTVCMLVLSHGGKIREATEFIEKMPFEPNCKAWGAKLNGALVYGDVALGRLAFEPLLEIEPVCTGNYILILDLYSQVGRWEEAKKVRGRMKEIGSEHVPACSWIETCDGPESPVAGNTLNTRSAEILQGLLGLMRKAGYPLKS</sequence>
<dbReference type="InterPro" id="IPR057936">
    <property type="entry name" value="KOWx_Spt5"/>
</dbReference>
<dbReference type="PANTHER" id="PTHR11125:SF8">
    <property type="entry name" value="PROTEIN RNA-DIRECTED DNA METHYLATION 3"/>
    <property type="match status" value="1"/>
</dbReference>
<dbReference type="Pfam" id="PF20431">
    <property type="entry name" value="E_motif"/>
    <property type="match status" value="1"/>
</dbReference>
<feature type="region of interest" description="Disordered" evidence="3">
    <location>
        <begin position="1396"/>
        <end position="1443"/>
    </location>
</feature>
<feature type="compositionally biased region" description="Basic and acidic residues" evidence="3">
    <location>
        <begin position="943"/>
        <end position="953"/>
    </location>
</feature>
<evidence type="ECO:0000256" key="4">
    <source>
        <dbReference type="SAM" id="Phobius"/>
    </source>
</evidence>
<evidence type="ECO:0000313" key="7">
    <source>
        <dbReference type="Proteomes" id="UP000734854"/>
    </source>
</evidence>
<dbReference type="InterPro" id="IPR011990">
    <property type="entry name" value="TPR-like_helical_dom_sf"/>
</dbReference>
<dbReference type="CDD" id="cd06084">
    <property type="entry name" value="KOW_Spt5_4"/>
    <property type="match status" value="1"/>
</dbReference>
<dbReference type="Pfam" id="PF23037">
    <property type="entry name" value="KOWx_SPT5"/>
    <property type="match status" value="1"/>
</dbReference>
<gene>
    <name evidence="6" type="ORF">ZIOFF_053707</name>
</gene>
<feature type="region of interest" description="Disordered" evidence="3">
    <location>
        <begin position="1144"/>
        <end position="1168"/>
    </location>
</feature>
<feature type="compositionally biased region" description="Polar residues" evidence="3">
    <location>
        <begin position="1420"/>
        <end position="1437"/>
    </location>
</feature>
<feature type="region of interest" description="Disordered" evidence="3">
    <location>
        <begin position="1"/>
        <end position="49"/>
    </location>
</feature>
<dbReference type="CDD" id="cd09888">
    <property type="entry name" value="NGN_Euk"/>
    <property type="match status" value="1"/>
</dbReference>
<keyword evidence="4" id="KW-0472">Membrane</keyword>
<dbReference type="EMBL" id="JACMSC010000015">
    <property type="protein sequence ID" value="KAG6485177.1"/>
    <property type="molecule type" value="Genomic_DNA"/>
</dbReference>
<feature type="domain" description="KOW" evidence="5">
    <location>
        <begin position="281"/>
        <end position="308"/>
    </location>
</feature>
<feature type="compositionally biased region" description="Basic and acidic residues" evidence="3">
    <location>
        <begin position="1724"/>
        <end position="1733"/>
    </location>
</feature>
<keyword evidence="4" id="KW-0812">Transmembrane</keyword>
<protein>
    <recommendedName>
        <fullName evidence="5">KOW domain-containing protein</fullName>
    </recommendedName>
</protein>
<feature type="domain" description="KOW" evidence="5">
    <location>
        <begin position="628"/>
        <end position="655"/>
    </location>
</feature>
<feature type="compositionally biased region" description="Polar residues" evidence="3">
    <location>
        <begin position="1309"/>
        <end position="1336"/>
    </location>
</feature>
<dbReference type="Gene3D" id="1.25.40.10">
    <property type="entry name" value="Tetratricopeptide repeat domain"/>
    <property type="match status" value="1"/>
</dbReference>
<comment type="subcellular location">
    <subcellularLocation>
        <location evidence="1">Nucleus</location>
    </subcellularLocation>
</comment>
<feature type="compositionally biased region" description="Basic and acidic residues" evidence="3">
    <location>
        <begin position="1077"/>
        <end position="1093"/>
    </location>
</feature>
<evidence type="ECO:0000256" key="2">
    <source>
        <dbReference type="ARBA" id="ARBA00023242"/>
    </source>
</evidence>
<dbReference type="InterPro" id="IPR036735">
    <property type="entry name" value="NGN_dom_sf"/>
</dbReference>
<feature type="compositionally biased region" description="Basic and acidic residues" evidence="3">
    <location>
        <begin position="1146"/>
        <end position="1161"/>
    </location>
</feature>
<proteinExistence type="predicted"/>
<dbReference type="InterPro" id="IPR041977">
    <property type="entry name" value="KOW_Spt5_4"/>
</dbReference>
<dbReference type="InterPro" id="IPR014722">
    <property type="entry name" value="Rib_uL2_dom2"/>
</dbReference>
<feature type="compositionally biased region" description="Basic and acidic residues" evidence="3">
    <location>
        <begin position="1665"/>
        <end position="1684"/>
    </location>
</feature>
<feature type="compositionally biased region" description="Basic and acidic residues" evidence="3">
    <location>
        <begin position="1339"/>
        <end position="1355"/>
    </location>
</feature>
<dbReference type="Proteomes" id="UP000734854">
    <property type="component" value="Unassembled WGS sequence"/>
</dbReference>
<feature type="compositionally biased region" description="Polar residues" evidence="3">
    <location>
        <begin position="1186"/>
        <end position="1208"/>
    </location>
</feature>
<feature type="region of interest" description="Disordered" evidence="3">
    <location>
        <begin position="1496"/>
        <end position="1812"/>
    </location>
</feature>
<feature type="compositionally biased region" description="Basic residues" evidence="3">
    <location>
        <begin position="1734"/>
        <end position="1743"/>
    </location>
</feature>
<dbReference type="Gene3D" id="3.30.70.940">
    <property type="entry name" value="NusG, N-terminal domain"/>
    <property type="match status" value="1"/>
</dbReference>
<dbReference type="GO" id="GO:0032784">
    <property type="term" value="P:regulation of DNA-templated transcription elongation"/>
    <property type="evidence" value="ECO:0007669"/>
    <property type="project" value="InterPro"/>
</dbReference>
<dbReference type="Pfam" id="PF23042">
    <property type="entry name" value="KOW1_SPT5"/>
    <property type="match status" value="1"/>
</dbReference>
<organism evidence="6 7">
    <name type="scientific">Zingiber officinale</name>
    <name type="common">Ginger</name>
    <name type="synonym">Amomum zingiber</name>
    <dbReference type="NCBI Taxonomy" id="94328"/>
    <lineage>
        <taxon>Eukaryota</taxon>
        <taxon>Viridiplantae</taxon>
        <taxon>Streptophyta</taxon>
        <taxon>Embryophyta</taxon>
        <taxon>Tracheophyta</taxon>
        <taxon>Spermatophyta</taxon>
        <taxon>Magnoliopsida</taxon>
        <taxon>Liliopsida</taxon>
        <taxon>Zingiberales</taxon>
        <taxon>Zingiberaceae</taxon>
        <taxon>Zingiber</taxon>
    </lineage>
</organism>
<dbReference type="GO" id="GO:0032044">
    <property type="term" value="C:DSIF complex"/>
    <property type="evidence" value="ECO:0007669"/>
    <property type="project" value="TreeGrafter"/>
</dbReference>
<feature type="compositionally biased region" description="Basic and acidic residues" evidence="3">
    <location>
        <begin position="1044"/>
        <end position="1055"/>
    </location>
</feature>
<dbReference type="Gene3D" id="2.30.30.30">
    <property type="match status" value="2"/>
</dbReference>
<feature type="region of interest" description="Disordered" evidence="3">
    <location>
        <begin position="734"/>
        <end position="756"/>
    </location>
</feature>
<dbReference type="InterPro" id="IPR039659">
    <property type="entry name" value="SPT5"/>
</dbReference>
<feature type="region of interest" description="Disordered" evidence="3">
    <location>
        <begin position="932"/>
        <end position="953"/>
    </location>
</feature>
<dbReference type="InterPro" id="IPR039385">
    <property type="entry name" value="NGN_Euk"/>
</dbReference>
<dbReference type="GO" id="GO:0003729">
    <property type="term" value="F:mRNA binding"/>
    <property type="evidence" value="ECO:0007669"/>
    <property type="project" value="TreeGrafter"/>
</dbReference>
<feature type="compositionally biased region" description="Polar residues" evidence="3">
    <location>
        <begin position="1795"/>
        <end position="1809"/>
    </location>
</feature>
<feature type="compositionally biased region" description="Basic and acidic residues" evidence="3">
    <location>
        <begin position="1519"/>
        <end position="1534"/>
    </location>
</feature>
<dbReference type="InterPro" id="IPR041973">
    <property type="entry name" value="KOW_Spt5_1"/>
</dbReference>
<feature type="region of interest" description="Disordered" evidence="3">
    <location>
        <begin position="980"/>
        <end position="1010"/>
    </location>
</feature>
<feature type="domain" description="KOW" evidence="5">
    <location>
        <begin position="511"/>
        <end position="538"/>
    </location>
</feature>
<feature type="region of interest" description="Disordered" evidence="3">
    <location>
        <begin position="1071"/>
        <end position="1094"/>
    </location>
</feature>
<dbReference type="PANTHER" id="PTHR11125">
    <property type="entry name" value="SUPPRESSOR OF TY 5"/>
    <property type="match status" value="1"/>
</dbReference>
<feature type="transmembrane region" description="Helical" evidence="4">
    <location>
        <begin position="569"/>
        <end position="590"/>
    </location>
</feature>
<feature type="region of interest" description="Disordered" evidence="3">
    <location>
        <begin position="1035"/>
        <end position="1055"/>
    </location>
</feature>
<feature type="compositionally biased region" description="Low complexity" evidence="3">
    <location>
        <begin position="1567"/>
        <end position="1581"/>
    </location>
</feature>
<keyword evidence="4" id="KW-1133">Transmembrane helix</keyword>
<comment type="caution">
    <text evidence="6">The sequence shown here is derived from an EMBL/GenBank/DDBJ whole genome shotgun (WGS) entry which is preliminary data.</text>
</comment>
<dbReference type="Pfam" id="PF03439">
    <property type="entry name" value="Spt5-NGN"/>
    <property type="match status" value="1"/>
</dbReference>
<evidence type="ECO:0000313" key="6">
    <source>
        <dbReference type="EMBL" id="KAG6485177.1"/>
    </source>
</evidence>
<evidence type="ECO:0000259" key="5">
    <source>
        <dbReference type="SMART" id="SM00739"/>
    </source>
</evidence>